<name>A0AAD8PBV4_TARER</name>
<protein>
    <submittedName>
        <fullName evidence="2">Uncharacterized protein</fullName>
    </submittedName>
</protein>
<dbReference type="EMBL" id="JAUHHV010000001">
    <property type="protein sequence ID" value="KAK1440071.1"/>
    <property type="molecule type" value="Genomic_DNA"/>
</dbReference>
<keyword evidence="1" id="KW-0812">Transmembrane</keyword>
<keyword evidence="1" id="KW-1133">Transmembrane helix</keyword>
<keyword evidence="3" id="KW-1185">Reference proteome</keyword>
<dbReference type="Proteomes" id="UP001229421">
    <property type="component" value="Unassembled WGS sequence"/>
</dbReference>
<evidence type="ECO:0000313" key="2">
    <source>
        <dbReference type="EMBL" id="KAK1440071.1"/>
    </source>
</evidence>
<feature type="transmembrane region" description="Helical" evidence="1">
    <location>
        <begin position="12"/>
        <end position="32"/>
    </location>
</feature>
<keyword evidence="1" id="KW-0472">Membrane</keyword>
<evidence type="ECO:0000313" key="3">
    <source>
        <dbReference type="Proteomes" id="UP001229421"/>
    </source>
</evidence>
<gene>
    <name evidence="2" type="ORF">QVD17_05896</name>
</gene>
<reference evidence="2" key="1">
    <citation type="journal article" date="2023" name="bioRxiv">
        <title>Improved chromosome-level genome assembly for marigold (Tagetes erecta).</title>
        <authorList>
            <person name="Jiang F."/>
            <person name="Yuan L."/>
            <person name="Wang S."/>
            <person name="Wang H."/>
            <person name="Xu D."/>
            <person name="Wang A."/>
            <person name="Fan W."/>
        </authorList>
    </citation>
    <scope>NUCLEOTIDE SEQUENCE</scope>
    <source>
        <strain evidence="2">WSJ</strain>
        <tissue evidence="2">Leaf</tissue>
    </source>
</reference>
<evidence type="ECO:0000256" key="1">
    <source>
        <dbReference type="SAM" id="Phobius"/>
    </source>
</evidence>
<dbReference type="AlphaFoldDB" id="A0AAD8PBV4"/>
<comment type="caution">
    <text evidence="2">The sequence shown here is derived from an EMBL/GenBank/DDBJ whole genome shotgun (WGS) entry which is preliminary data.</text>
</comment>
<organism evidence="2 3">
    <name type="scientific">Tagetes erecta</name>
    <name type="common">African marigold</name>
    <dbReference type="NCBI Taxonomy" id="13708"/>
    <lineage>
        <taxon>Eukaryota</taxon>
        <taxon>Viridiplantae</taxon>
        <taxon>Streptophyta</taxon>
        <taxon>Embryophyta</taxon>
        <taxon>Tracheophyta</taxon>
        <taxon>Spermatophyta</taxon>
        <taxon>Magnoliopsida</taxon>
        <taxon>eudicotyledons</taxon>
        <taxon>Gunneridae</taxon>
        <taxon>Pentapetalae</taxon>
        <taxon>asterids</taxon>
        <taxon>campanulids</taxon>
        <taxon>Asterales</taxon>
        <taxon>Asteraceae</taxon>
        <taxon>Asteroideae</taxon>
        <taxon>Heliantheae alliance</taxon>
        <taxon>Tageteae</taxon>
        <taxon>Tagetes</taxon>
    </lineage>
</organism>
<accession>A0AAD8PBV4</accession>
<proteinExistence type="predicted"/>
<sequence length="115" mass="13145">MGEDIAKTPVEVWSQSLVFLLLSLPLGNGFYLPRKCVPRKLWIHVDLCSSESCGARFVFEGNYQLDFGAYQNVLNEGCKYIIGQKLASRKCTILIKSLYYFASIICTRRLMRKPN</sequence>